<feature type="non-terminal residue" evidence="2">
    <location>
        <position position="1"/>
    </location>
</feature>
<comment type="caution">
    <text evidence="2">The sequence shown here is derived from an EMBL/GenBank/DDBJ whole genome shotgun (WGS) entry which is preliminary data.</text>
</comment>
<evidence type="ECO:0000313" key="3">
    <source>
        <dbReference type="Proteomes" id="UP001232148"/>
    </source>
</evidence>
<feature type="transmembrane region" description="Helical" evidence="1">
    <location>
        <begin position="47"/>
        <end position="67"/>
    </location>
</feature>
<evidence type="ECO:0000256" key="1">
    <source>
        <dbReference type="SAM" id="Phobius"/>
    </source>
</evidence>
<keyword evidence="3" id="KW-1185">Reference proteome</keyword>
<reference evidence="2" key="1">
    <citation type="submission" date="2021-06" db="EMBL/GenBank/DDBJ databases">
        <title>Comparative genomics, transcriptomics and evolutionary studies reveal genomic signatures of adaptation to plant cell wall in hemibiotrophic fungi.</title>
        <authorList>
            <consortium name="DOE Joint Genome Institute"/>
            <person name="Baroncelli R."/>
            <person name="Diaz J.F."/>
            <person name="Benocci T."/>
            <person name="Peng M."/>
            <person name="Battaglia E."/>
            <person name="Haridas S."/>
            <person name="Andreopoulos W."/>
            <person name="Labutti K."/>
            <person name="Pangilinan J."/>
            <person name="Floch G.L."/>
            <person name="Makela M.R."/>
            <person name="Henrissat B."/>
            <person name="Grigoriev I.V."/>
            <person name="Crouch J.A."/>
            <person name="De Vries R.P."/>
            <person name="Sukno S.A."/>
            <person name="Thon M.R."/>
        </authorList>
    </citation>
    <scope>NUCLEOTIDE SEQUENCE</scope>
    <source>
        <strain evidence="2">MAFF235873</strain>
    </source>
</reference>
<dbReference type="EMBL" id="MU843065">
    <property type="protein sequence ID" value="KAK2022018.1"/>
    <property type="molecule type" value="Genomic_DNA"/>
</dbReference>
<evidence type="ECO:0000313" key="2">
    <source>
        <dbReference type="EMBL" id="KAK2022018.1"/>
    </source>
</evidence>
<feature type="transmembrane region" description="Helical" evidence="1">
    <location>
        <begin position="12"/>
        <end position="35"/>
    </location>
</feature>
<keyword evidence="1" id="KW-1133">Transmembrane helix</keyword>
<dbReference type="Proteomes" id="UP001232148">
    <property type="component" value="Unassembled WGS sequence"/>
</dbReference>
<accession>A0AAD9LXR1</accession>
<keyword evidence="1" id="KW-0472">Membrane</keyword>
<gene>
    <name evidence="2" type="ORF">LX32DRAFT_711099</name>
</gene>
<sequence>HSYKNNHRLFSLGLLNYTFAFLFFIFIFIFIFSFYEHRLLAHSFVPKMRFGGLLLLAHSLVAAAASIQKPPVGQRDLERKPLKGTAYEVAKISGDPPTYMLFGKGHEGGESEMARITYRRTTLTRRPVLDIWAAPEMDARGQQMPLSTLIKGVTAEETKVRLDSVPYVVFSGYQLWEMVYHYASEEQQGRPKSFKLTPKDRRWWGVYRNTVAFKTVTEVFAPRKIKGIAVNAKKSGYETRFILQ</sequence>
<protein>
    <submittedName>
        <fullName evidence="2">Uncharacterized protein</fullName>
    </submittedName>
</protein>
<proteinExistence type="predicted"/>
<organism evidence="2 3">
    <name type="scientific">Colletotrichum zoysiae</name>
    <dbReference type="NCBI Taxonomy" id="1216348"/>
    <lineage>
        <taxon>Eukaryota</taxon>
        <taxon>Fungi</taxon>
        <taxon>Dikarya</taxon>
        <taxon>Ascomycota</taxon>
        <taxon>Pezizomycotina</taxon>
        <taxon>Sordariomycetes</taxon>
        <taxon>Hypocreomycetidae</taxon>
        <taxon>Glomerellales</taxon>
        <taxon>Glomerellaceae</taxon>
        <taxon>Colletotrichum</taxon>
        <taxon>Colletotrichum graminicola species complex</taxon>
    </lineage>
</organism>
<name>A0AAD9LXR1_9PEZI</name>
<keyword evidence="1" id="KW-0812">Transmembrane</keyword>
<dbReference type="AlphaFoldDB" id="A0AAD9LXR1"/>